<evidence type="ECO:0000313" key="2">
    <source>
        <dbReference type="Proteomes" id="UP000029060"/>
    </source>
</evidence>
<sequence>MRGPHPSHWERSTSPTQCIDYCLVVTAQPGMTPEMTWPLATAMLEPDAQYPRSVPSAALPLPSQDVPFVNEAFTALPFVSRDREPVPRPPHTSV</sequence>
<protein>
    <submittedName>
        <fullName evidence="1">Uncharacterized protein</fullName>
    </submittedName>
</protein>
<keyword evidence="2" id="KW-1185">Reference proteome</keyword>
<dbReference type="EMBL" id="JGZC01000013">
    <property type="protein sequence ID" value="KFI68007.1"/>
    <property type="molecule type" value="Genomic_DNA"/>
</dbReference>
<dbReference type="Proteomes" id="UP000029060">
    <property type="component" value="Unassembled WGS sequence"/>
</dbReference>
<feature type="non-terminal residue" evidence="1">
    <location>
        <position position="94"/>
    </location>
</feature>
<proteinExistence type="predicted"/>
<dbReference type="AlphaFoldDB" id="A0A087BAF7"/>
<evidence type="ECO:0000313" key="1">
    <source>
        <dbReference type="EMBL" id="KFI68007.1"/>
    </source>
</evidence>
<gene>
    <name evidence="1" type="ORF">BMERY_1953</name>
</gene>
<comment type="caution">
    <text evidence="1">The sequence shown here is derived from an EMBL/GenBank/DDBJ whole genome shotgun (WGS) entry which is preliminary data.</text>
</comment>
<name>A0A087BAF7_9BIFI</name>
<reference evidence="1 2" key="1">
    <citation type="submission" date="2014-03" db="EMBL/GenBank/DDBJ databases">
        <title>Genomics of Bifidobacteria.</title>
        <authorList>
            <person name="Ventura M."/>
            <person name="Milani C."/>
            <person name="Lugli G.A."/>
        </authorList>
    </citation>
    <scope>NUCLEOTIDE SEQUENCE [LARGE SCALE GENOMIC DNA]</scope>
    <source>
        <strain evidence="1 2">LMG 11341</strain>
    </source>
</reference>
<organism evidence="1 2">
    <name type="scientific">Bifidobacterium merycicum</name>
    <dbReference type="NCBI Taxonomy" id="78345"/>
    <lineage>
        <taxon>Bacteria</taxon>
        <taxon>Bacillati</taxon>
        <taxon>Actinomycetota</taxon>
        <taxon>Actinomycetes</taxon>
        <taxon>Bifidobacteriales</taxon>
        <taxon>Bifidobacteriaceae</taxon>
        <taxon>Bifidobacterium</taxon>
    </lineage>
</organism>
<accession>A0A087BAF7</accession>